<reference evidence="5 6" key="1">
    <citation type="journal article" date="2021" name="Nat. Commun.">
        <title>Genetic determinants of endophytism in the Arabidopsis root mycobiome.</title>
        <authorList>
            <person name="Mesny F."/>
            <person name="Miyauchi S."/>
            <person name="Thiergart T."/>
            <person name="Pickel B."/>
            <person name="Atanasova L."/>
            <person name="Karlsson M."/>
            <person name="Huettel B."/>
            <person name="Barry K.W."/>
            <person name="Haridas S."/>
            <person name="Chen C."/>
            <person name="Bauer D."/>
            <person name="Andreopoulos W."/>
            <person name="Pangilinan J."/>
            <person name="LaButti K."/>
            <person name="Riley R."/>
            <person name="Lipzen A."/>
            <person name="Clum A."/>
            <person name="Drula E."/>
            <person name="Henrissat B."/>
            <person name="Kohler A."/>
            <person name="Grigoriev I.V."/>
            <person name="Martin F.M."/>
            <person name="Hacquard S."/>
        </authorList>
    </citation>
    <scope>NUCLEOTIDE SEQUENCE [LARGE SCALE GENOMIC DNA]</scope>
    <source>
        <strain evidence="5 6">MPI-SDFR-AT-0080</strain>
    </source>
</reference>
<dbReference type="SMART" id="SM01161">
    <property type="entry name" value="DUF1767"/>
    <property type="match status" value="1"/>
</dbReference>
<proteinExistence type="inferred from homology"/>
<dbReference type="PANTHER" id="PTHR14790">
    <property type="entry name" value="RECQ-MEDIATED GENOME INSTABILITY PROTEIN 1 RMI1"/>
    <property type="match status" value="1"/>
</dbReference>
<sequence>MATDATLTAELTAHLTSKGVPPSPTWLTHTLLPTLRTNNNARTVPLAATKQTALFRLLATDITSCLAHSSASNRLPPSVANGVVKELVIPGPVAVQVLDVEDVGRSRWSQVEALEARERGETTKGREIIRLADNADGEEGEGEGGVRTQHSAATAAVSEGPSGPHKLLLVDAAGTKVYGFELAPVSGVGVEKMGIGAKLVLRNVVVARGVVLLEPRTTTCLGGRVEALDKVWKEGRLARLKEAARMEER</sequence>
<protein>
    <recommendedName>
        <fullName evidence="2">RecQ-mediated genome instability protein 1</fullName>
    </recommendedName>
</protein>
<dbReference type="InterPro" id="IPR042470">
    <property type="entry name" value="RMI1_N_C_sf"/>
</dbReference>
<dbReference type="Pfam" id="PF08585">
    <property type="entry name" value="RMI1_N_C"/>
    <property type="match status" value="1"/>
</dbReference>
<dbReference type="Proteomes" id="UP000774617">
    <property type="component" value="Unassembled WGS sequence"/>
</dbReference>
<evidence type="ECO:0000256" key="1">
    <source>
        <dbReference type="ARBA" id="ARBA00006395"/>
    </source>
</evidence>
<dbReference type="Gene3D" id="2.40.50.770">
    <property type="entry name" value="RecQ-mediated genome instability protein Rmi1, C-terminal domain"/>
    <property type="match status" value="1"/>
</dbReference>
<dbReference type="PANTHER" id="PTHR14790:SF15">
    <property type="entry name" value="RECQ-MEDIATED GENOME INSTABILITY PROTEIN 1"/>
    <property type="match status" value="1"/>
</dbReference>
<evidence type="ECO:0000259" key="4">
    <source>
        <dbReference type="Pfam" id="PF21000"/>
    </source>
</evidence>
<gene>
    <name evidence="5" type="ORF">B0J12DRAFT_711163</name>
</gene>
<evidence type="ECO:0000259" key="3">
    <source>
        <dbReference type="Pfam" id="PF08585"/>
    </source>
</evidence>
<evidence type="ECO:0000313" key="5">
    <source>
        <dbReference type="EMBL" id="KAH7049439.1"/>
    </source>
</evidence>
<evidence type="ECO:0000313" key="6">
    <source>
        <dbReference type="Proteomes" id="UP000774617"/>
    </source>
</evidence>
<accession>A0ABQ8GA47</accession>
<feature type="domain" description="RMI1 N-terminal" evidence="4">
    <location>
        <begin position="15"/>
        <end position="65"/>
    </location>
</feature>
<dbReference type="EMBL" id="JAGTJR010000014">
    <property type="protein sequence ID" value="KAH7049439.1"/>
    <property type="molecule type" value="Genomic_DNA"/>
</dbReference>
<comment type="caution">
    <text evidence="5">The sequence shown here is derived from an EMBL/GenBank/DDBJ whole genome shotgun (WGS) entry which is preliminary data.</text>
</comment>
<keyword evidence="6" id="KW-1185">Reference proteome</keyword>
<dbReference type="Pfam" id="PF21000">
    <property type="entry name" value="RMI1_N_N"/>
    <property type="match status" value="1"/>
</dbReference>
<name>A0ABQ8GA47_9PEZI</name>
<feature type="domain" description="RecQ mediated genome instability protein 1 OB-fold" evidence="3">
    <location>
        <begin position="85"/>
        <end position="236"/>
    </location>
</feature>
<comment type="similarity">
    <text evidence="1">Belongs to the RMI1 family.</text>
</comment>
<evidence type="ECO:0000256" key="2">
    <source>
        <dbReference type="ARBA" id="ARBA00018987"/>
    </source>
</evidence>
<dbReference type="InterPro" id="IPR013894">
    <property type="entry name" value="RMI1_OB"/>
</dbReference>
<organism evidence="5 6">
    <name type="scientific">Macrophomina phaseolina</name>
    <dbReference type="NCBI Taxonomy" id="35725"/>
    <lineage>
        <taxon>Eukaryota</taxon>
        <taxon>Fungi</taxon>
        <taxon>Dikarya</taxon>
        <taxon>Ascomycota</taxon>
        <taxon>Pezizomycotina</taxon>
        <taxon>Dothideomycetes</taxon>
        <taxon>Dothideomycetes incertae sedis</taxon>
        <taxon>Botryosphaeriales</taxon>
        <taxon>Botryosphaeriaceae</taxon>
        <taxon>Macrophomina</taxon>
    </lineage>
</organism>
<dbReference type="InterPro" id="IPR049363">
    <property type="entry name" value="RMI1_N"/>
</dbReference>